<dbReference type="EMBL" id="PYWC01001049">
    <property type="protein sequence ID" value="PWW68595.1"/>
    <property type="molecule type" value="Genomic_DNA"/>
</dbReference>
<evidence type="ECO:0000313" key="1">
    <source>
        <dbReference type="EMBL" id="PWW68595.1"/>
    </source>
</evidence>
<sequence>LMSGQRKYCNGTAALAVDQGQLSLMRLYDRRTKGQTQAKAMGLGGVERFEQPAIFLGTDAVPPILHEYVYHSGFRPSGRDQDRPLGHGGGGHGIHRIHHKIEQDLLELHGIAARQKRTMIQIKPEADIAANQLAVQQPDSRSDKVIDVDAFHLPLALLKKTAETMDHFASPIIFMHNVLQGVANFGEIRRILLEEMESRLRI</sequence>
<name>A0A317SCT5_9PEZI</name>
<dbReference type="AlphaFoldDB" id="A0A317SCT5"/>
<comment type="caution">
    <text evidence="1">The sequence shown here is derived from an EMBL/GenBank/DDBJ whole genome shotgun (WGS) entry which is preliminary data.</text>
</comment>
<evidence type="ECO:0000313" key="2">
    <source>
        <dbReference type="Proteomes" id="UP000246991"/>
    </source>
</evidence>
<proteinExistence type="predicted"/>
<protein>
    <submittedName>
        <fullName evidence="1">Uncharacterized protein</fullName>
    </submittedName>
</protein>
<organism evidence="1 2">
    <name type="scientific">Tuber magnatum</name>
    <name type="common">white Piedmont truffle</name>
    <dbReference type="NCBI Taxonomy" id="42249"/>
    <lineage>
        <taxon>Eukaryota</taxon>
        <taxon>Fungi</taxon>
        <taxon>Dikarya</taxon>
        <taxon>Ascomycota</taxon>
        <taxon>Pezizomycotina</taxon>
        <taxon>Pezizomycetes</taxon>
        <taxon>Pezizales</taxon>
        <taxon>Tuberaceae</taxon>
        <taxon>Tuber</taxon>
    </lineage>
</organism>
<gene>
    <name evidence="1" type="ORF">C7212DRAFT_349038</name>
</gene>
<feature type="non-terminal residue" evidence="1">
    <location>
        <position position="1"/>
    </location>
</feature>
<keyword evidence="2" id="KW-1185">Reference proteome</keyword>
<dbReference type="Proteomes" id="UP000246991">
    <property type="component" value="Unassembled WGS sequence"/>
</dbReference>
<reference evidence="1 2" key="1">
    <citation type="submission" date="2018-03" db="EMBL/GenBank/DDBJ databases">
        <title>Genomes of Pezizomycetes fungi and the evolution of truffles.</title>
        <authorList>
            <person name="Murat C."/>
            <person name="Payen T."/>
            <person name="Noel B."/>
            <person name="Kuo A."/>
            <person name="Martin F.M."/>
        </authorList>
    </citation>
    <scope>NUCLEOTIDE SEQUENCE [LARGE SCALE GENOMIC DNA]</scope>
    <source>
        <strain evidence="1">091103-1</strain>
    </source>
</reference>
<accession>A0A317SCT5</accession>